<comment type="caution">
    <text evidence="2">The sequence shown here is derived from an EMBL/GenBank/DDBJ whole genome shotgun (WGS) entry which is preliminary data.</text>
</comment>
<feature type="region of interest" description="Disordered" evidence="1">
    <location>
        <begin position="1"/>
        <end position="20"/>
    </location>
</feature>
<dbReference type="EMBL" id="SMTK01000002">
    <property type="protein sequence ID" value="TDK26694.1"/>
    <property type="molecule type" value="Genomic_DNA"/>
</dbReference>
<dbReference type="PANTHER" id="PTHR28255:SF1">
    <property type="entry name" value="UPF0303 PROTEIN YBR137W"/>
    <property type="match status" value="1"/>
</dbReference>
<dbReference type="AlphaFoldDB" id="A0A4R5TZI1"/>
<protein>
    <submittedName>
        <fullName evidence="2">Heme-degrading domain-containing protein</fullName>
    </submittedName>
</protein>
<dbReference type="PANTHER" id="PTHR28255">
    <property type="match status" value="1"/>
</dbReference>
<dbReference type="InterPro" id="IPR005624">
    <property type="entry name" value="PduO/GlcC-like"/>
</dbReference>
<dbReference type="OrthoDB" id="9815315at2"/>
<dbReference type="InterPro" id="IPR038084">
    <property type="entry name" value="PduO/GlcC-like_sf"/>
</dbReference>
<reference evidence="2 3" key="1">
    <citation type="submission" date="2019-03" db="EMBL/GenBank/DDBJ databases">
        <title>Arthrobacter sp. nov., an bacterium isolated from biocrust in Mu Us Desert.</title>
        <authorList>
            <person name="Lixiong L."/>
        </authorList>
    </citation>
    <scope>NUCLEOTIDE SEQUENCE [LARGE SCALE GENOMIC DNA]</scope>
    <source>
        <strain evidence="2 3">SLN-3</strain>
    </source>
</reference>
<evidence type="ECO:0000256" key="1">
    <source>
        <dbReference type="SAM" id="MobiDB-lite"/>
    </source>
</evidence>
<dbReference type="Proteomes" id="UP000295411">
    <property type="component" value="Unassembled WGS sequence"/>
</dbReference>
<dbReference type="PIRSF" id="PIRSF008757">
    <property type="entry name" value="UCP008757"/>
    <property type="match status" value="1"/>
</dbReference>
<gene>
    <name evidence="2" type="ORF">E2F48_05795</name>
</gene>
<name>A0A4R5TZI1_9MICC</name>
<dbReference type="Gene3D" id="3.30.450.150">
    <property type="entry name" value="Haem-degrading domain"/>
    <property type="match status" value="1"/>
</dbReference>
<evidence type="ECO:0000313" key="2">
    <source>
        <dbReference type="EMBL" id="TDK26694.1"/>
    </source>
</evidence>
<sequence>MQTPELPHAPEFDPDSSEPQSEELLAAAIGRIEGEIAELQFDRFTAADALALGLQLVELGTERDLPIAIDIRRGDHTVFHVALAGATYDNDLWAAAKSRTALRYAEPSLLVGLRARRGGGRPEDNPMLDPALHAAHGGAFPLYVRGVGPVAVVTVSGLPQVADHDLVVEALRTWRNEAD</sequence>
<dbReference type="SUPFAM" id="SSF143744">
    <property type="entry name" value="GlcG-like"/>
    <property type="match status" value="1"/>
</dbReference>
<dbReference type="RefSeq" id="WP_133403053.1">
    <property type="nucleotide sequence ID" value="NZ_SMTK01000002.1"/>
</dbReference>
<dbReference type="InterPro" id="IPR010371">
    <property type="entry name" value="YBR137W-like"/>
</dbReference>
<proteinExistence type="predicted"/>
<dbReference type="NCBIfam" id="NF002696">
    <property type="entry name" value="PRK02487.1-5"/>
    <property type="match status" value="1"/>
</dbReference>
<accession>A0A4R5TZI1</accession>
<dbReference type="Pfam" id="PF03928">
    <property type="entry name" value="HbpS-like"/>
    <property type="match status" value="1"/>
</dbReference>
<organism evidence="2 3">
    <name type="scientific">Arthrobacter crusticola</name>
    <dbReference type="NCBI Taxonomy" id="2547960"/>
    <lineage>
        <taxon>Bacteria</taxon>
        <taxon>Bacillati</taxon>
        <taxon>Actinomycetota</taxon>
        <taxon>Actinomycetes</taxon>
        <taxon>Micrococcales</taxon>
        <taxon>Micrococcaceae</taxon>
        <taxon>Arthrobacter</taxon>
    </lineage>
</organism>
<keyword evidence="3" id="KW-1185">Reference proteome</keyword>
<evidence type="ECO:0000313" key="3">
    <source>
        <dbReference type="Proteomes" id="UP000295411"/>
    </source>
</evidence>